<dbReference type="SUPFAM" id="SSF56112">
    <property type="entry name" value="Protein kinase-like (PK-like)"/>
    <property type="match status" value="1"/>
</dbReference>
<evidence type="ECO:0000256" key="2">
    <source>
        <dbReference type="SAM" id="Coils"/>
    </source>
</evidence>
<dbReference type="SUPFAM" id="SSF48371">
    <property type="entry name" value="ARM repeat"/>
    <property type="match status" value="1"/>
</dbReference>
<dbReference type="InterPro" id="IPR000719">
    <property type="entry name" value="Prot_kinase_dom"/>
</dbReference>
<feature type="compositionally biased region" description="Basic and acidic residues" evidence="3">
    <location>
        <begin position="768"/>
        <end position="802"/>
    </location>
</feature>
<feature type="compositionally biased region" description="Basic and acidic residues" evidence="3">
    <location>
        <begin position="2040"/>
        <end position="2054"/>
    </location>
</feature>
<dbReference type="PROSITE" id="PS50011">
    <property type="entry name" value="PROTEIN_KINASE_DOM"/>
    <property type="match status" value="1"/>
</dbReference>
<keyword evidence="6" id="KW-1185">Reference proteome</keyword>
<feature type="region of interest" description="Disordered" evidence="3">
    <location>
        <begin position="1363"/>
        <end position="1386"/>
    </location>
</feature>
<feature type="compositionally biased region" description="Low complexity" evidence="3">
    <location>
        <begin position="1954"/>
        <end position="1978"/>
    </location>
</feature>
<dbReference type="InterPro" id="IPR000225">
    <property type="entry name" value="Armadillo"/>
</dbReference>
<feature type="region of interest" description="Disordered" evidence="3">
    <location>
        <begin position="435"/>
        <end position="603"/>
    </location>
</feature>
<feature type="coiled-coil region" evidence="2">
    <location>
        <begin position="49"/>
        <end position="93"/>
    </location>
</feature>
<feature type="compositionally biased region" description="Polar residues" evidence="3">
    <location>
        <begin position="1372"/>
        <end position="1386"/>
    </location>
</feature>
<evidence type="ECO:0000256" key="1">
    <source>
        <dbReference type="ARBA" id="ARBA00023054"/>
    </source>
</evidence>
<feature type="compositionally biased region" description="Basic and acidic residues" evidence="3">
    <location>
        <begin position="151"/>
        <end position="161"/>
    </location>
</feature>
<dbReference type="InterPro" id="IPR011989">
    <property type="entry name" value="ARM-like"/>
</dbReference>
<feature type="compositionally biased region" description="Polar residues" evidence="3">
    <location>
        <begin position="141"/>
        <end position="150"/>
    </location>
</feature>
<dbReference type="Proteomes" id="UP001281761">
    <property type="component" value="Unassembled WGS sequence"/>
</dbReference>
<dbReference type="Gene3D" id="1.20.5.340">
    <property type="match status" value="1"/>
</dbReference>
<dbReference type="PANTHER" id="PTHR18870">
    <property type="entry name" value="PROTEIN TAG-278-RELATED"/>
    <property type="match status" value="1"/>
</dbReference>
<dbReference type="InterPro" id="IPR011009">
    <property type="entry name" value="Kinase-like_dom_sf"/>
</dbReference>
<feature type="region of interest" description="Disordered" evidence="3">
    <location>
        <begin position="749"/>
        <end position="802"/>
    </location>
</feature>
<dbReference type="Pfam" id="PF00069">
    <property type="entry name" value="Pkinase"/>
    <property type="match status" value="1"/>
</dbReference>
<dbReference type="Gene3D" id="1.10.510.10">
    <property type="entry name" value="Transferase(Phosphotransferase) domain 1"/>
    <property type="match status" value="1"/>
</dbReference>
<sequence length="2227" mass="252439">MDPDIMRQMSKKIAQLTRVIYQLHTKNDDYELELQRISENSQAEVSMIIEETKQKIATMQKALDEAKSQNNSREALKELTSKYESEKQQAYAEFSTFQRQATQNEQRLKEISELRIRELVKEVSTAKESFDKQIAQLKAQVSDSGSSSQKLLKEQEENHQTEISRLVKEQNAKYNEMLTQRYKAEADLEKKLDVANKELDELRKSKEEEQRKRESLEHLLEKERSENEAATKRFSEDIHQLQQQYERDMKSKNDEIARMQDQIAAQLDQIANSSDASSELMSELQNLKKSKADLESDKEKLSEEMRQKLNEMSKREKDLQTQLDSEMKNNQNLQMQLKNYTSQSDSQSKLLQTQISSLTEQLNAERQKFHDQLTNLKSSNETEITTLKKRYEQEVESLNRTIEQLKTQSSASMEDVNKNWEKRMSEEAQKMKELHRKDLEEANTKAEEEKRLAVSQARAEQKGETEKEKDEEIARLTAQFEKEKTELEKRLTSQLAESSTDAAQQMNNLRQQLTDEERARKEAEEEGRRLASLLEKEQRAKEGTMSDGEKLRAELDEERKKKAETDEELRKEREQRAADRIQFEADLSTKNEEMTKLKSEHEQALRAKEAEIAKMRDENAAQLEKLASSSTASSQLLAELEGLKKEKTGLEADKAKLGEELRKKMAEMDEKQRALQNELDMLKREKEMQEKALSSSAASKDDTIRSLQSQLDQAREDSSARQRELEGEIEALKQQHAAEISRAVEAHKKQMAMLHASHESESIQYQSKMEEMEQKWKDKLHNAGEKSERERREAEEKHAKELERKLRENTDTLTKTFEKKLADLEGRLNEEHRRAMDRTLSDQNSQMETKQSQFLNEARQMKAALEDQLRQMEALERDLDSATQANSALTAQNEELLSSVTSLESQISQANKTNRALSLEVSQLTTQNSNLSDQLSQLHADCDRLAAESTELQNELAEVLHRYEHRDPRPEDIQRIRQLEAAVVEKEHLLARMNEEVKFYKLELRNRDENYTKTFGRTNKVGSIMPGGASLNVAPSQTAQRNATPPSVQIINEYAPSDSLNELYHKFIHNTQKFSEDMLWSILFSCCECLSVLNQLGICHGNLHPSNIFSTPSNNFIIGDFYISTCVIGPSRKNPHKPLVATDPSLPSTYSAPEIQKGDKPDLASDLYSVGVIIREIIAISAMNTGISEELLFTSELRHLAHSLSHESRTERPTLYDLMHNPSIVSIRDSLETVPALLATILRTRNEQTIPELLDKINTLLADSPGLLEEVLATCPDFFDMAIIALTTVRSLVDGVIETILKSTLFSGFTRALTALSSVPTHIPQVILAILRHIQSTHMIYIQTTSLVPALLSVITNERERKVDGLQRRSSEGTSHNQRSPLQNTPSDILFDIGDDEILRCCVEALSIVVFEEGKGSETAKEHPLREIFLRCNGLPLLTTILEAEDTGLDFRLSLNCSVILGALSRGIDFTSVPEIVLPTLDQSVLSAQERDRQYASYSLSCLAITGLPTTNAALQDSLSATTKEGKDGDSVRRSAKVNEVIVHSSLNKIRILLLHNVEELKESVIRLGLLNNIKKVLDTPSLFKEGIVANILDIFVNLLFTNQAVLFETITSDVLTHLIQLSSTFSSDFISHITNFLLLVSRFPSPLVEASFETLIIFSLKTIDQEKDRDHLSAHTFVNQQTTLLEIILNLLSGTLKNSTSSLPHPKQDTIERIRADERLFKIFSSSDNKTIQLLSAGCLAFVFRNRLVPPKMKNVIQFLVKSVSLKSKLNGHVGVAETALMQIAWKEMLSIDFAKLSTQSTNQLLLSLVLLRFGVPVLSFADKQYFIQCGILETLASLLLTQSHPLITSLVSIILFIFLSQYPSCVSLLVQPLPFKAILLPFGFGKEKIVHAHVQLLVALVGWASEEEVQDMLQLGLLPCLCSLLDHHEPHIVKDVLSILLTISSLTLTFSSNSSMSSTQNSSLRSSSTPTASSPSKQKMSDQQRFDQSLMDGFMFQRKSTHSLLVSSFSNSSGFSKLSSLLERRKKSELGRTMMLDGDTKTNPENKKHGEHDDSRIGLRIWADSITIWIALLRIERQAIQNRLPTTLQAPSSDDRRNSGLLLSAMIDLLVEINRINKTTPERQIFGKEATSNKKAHTKIITADKLWKKVHFLHLLDNISWLLKESSLKTVEATILPLVFSLWNVELNVNSGALVQFVQSLASSDRGKEIKHLVPKTLIDLVEWG</sequence>
<dbReference type="SMART" id="SM00220">
    <property type="entry name" value="S_TKc"/>
    <property type="match status" value="1"/>
</dbReference>
<organism evidence="5 6">
    <name type="scientific">Blattamonas nauphoetae</name>
    <dbReference type="NCBI Taxonomy" id="2049346"/>
    <lineage>
        <taxon>Eukaryota</taxon>
        <taxon>Metamonada</taxon>
        <taxon>Preaxostyla</taxon>
        <taxon>Oxymonadida</taxon>
        <taxon>Blattamonas</taxon>
    </lineage>
</organism>
<dbReference type="InterPro" id="IPR016024">
    <property type="entry name" value="ARM-type_fold"/>
</dbReference>
<evidence type="ECO:0000256" key="3">
    <source>
        <dbReference type="SAM" id="MobiDB-lite"/>
    </source>
</evidence>
<comment type="caution">
    <text evidence="5">The sequence shown here is derived from an EMBL/GenBank/DDBJ whole genome shotgun (WGS) entry which is preliminary data.</text>
</comment>
<feature type="region of interest" description="Disordered" evidence="3">
    <location>
        <begin position="2031"/>
        <end position="2054"/>
    </location>
</feature>
<dbReference type="Gene3D" id="1.25.10.10">
    <property type="entry name" value="Leucine-rich Repeat Variant"/>
    <property type="match status" value="2"/>
</dbReference>
<feature type="domain" description="Protein kinase" evidence="4">
    <location>
        <begin position="945"/>
        <end position="1224"/>
    </location>
</feature>
<feature type="compositionally biased region" description="Basic and acidic residues" evidence="3">
    <location>
        <begin position="435"/>
        <end position="452"/>
    </location>
</feature>
<feature type="compositionally biased region" description="Basic and acidic residues" evidence="3">
    <location>
        <begin position="713"/>
        <end position="728"/>
    </location>
</feature>
<keyword evidence="1 2" id="KW-0175">Coiled coil</keyword>
<proteinExistence type="predicted"/>
<name>A0ABQ9X7Z8_9EUKA</name>
<reference evidence="5 6" key="1">
    <citation type="journal article" date="2022" name="bioRxiv">
        <title>Genomics of Preaxostyla Flagellates Illuminates Evolutionary Transitions and the Path Towards Mitochondrial Loss.</title>
        <authorList>
            <person name="Novak L.V.F."/>
            <person name="Treitli S.C."/>
            <person name="Pyrih J."/>
            <person name="Halakuc P."/>
            <person name="Pipaliya S.V."/>
            <person name="Vacek V."/>
            <person name="Brzon O."/>
            <person name="Soukal P."/>
            <person name="Eme L."/>
            <person name="Dacks J.B."/>
            <person name="Karnkowska A."/>
            <person name="Elias M."/>
            <person name="Hampl V."/>
        </authorList>
    </citation>
    <scope>NUCLEOTIDE SEQUENCE [LARGE SCALE GENOMIC DNA]</scope>
    <source>
        <strain evidence="5">NAU3</strain>
        <tissue evidence="5">Gut</tissue>
    </source>
</reference>
<accession>A0ABQ9X7Z8</accession>
<dbReference type="SMART" id="SM00185">
    <property type="entry name" value="ARM"/>
    <property type="match status" value="2"/>
</dbReference>
<dbReference type="Pfam" id="PF15665">
    <property type="entry name" value="FAM184"/>
    <property type="match status" value="1"/>
</dbReference>
<feature type="compositionally biased region" description="Polar residues" evidence="3">
    <location>
        <begin position="493"/>
        <end position="512"/>
    </location>
</feature>
<evidence type="ECO:0000313" key="6">
    <source>
        <dbReference type="Proteomes" id="UP001281761"/>
    </source>
</evidence>
<feature type="compositionally biased region" description="Basic and acidic residues" evidence="3">
    <location>
        <begin position="459"/>
        <end position="491"/>
    </location>
</feature>
<feature type="region of interest" description="Disordered" evidence="3">
    <location>
        <begin position="684"/>
        <end position="728"/>
    </location>
</feature>
<feature type="compositionally biased region" description="Basic and acidic residues" evidence="3">
    <location>
        <begin position="513"/>
        <end position="603"/>
    </location>
</feature>
<evidence type="ECO:0000259" key="4">
    <source>
        <dbReference type="PROSITE" id="PS50011"/>
    </source>
</evidence>
<dbReference type="PANTHER" id="PTHR18870:SF9">
    <property type="entry name" value="PROTEIN TAG-278-RELATED"/>
    <property type="match status" value="1"/>
</dbReference>
<feature type="region of interest" description="Disordered" evidence="3">
    <location>
        <begin position="1954"/>
        <end position="1986"/>
    </location>
</feature>
<dbReference type="InterPro" id="IPR039478">
    <property type="entry name" value="FAM184A/B_N"/>
</dbReference>
<protein>
    <recommendedName>
        <fullName evidence="4">Protein kinase domain-containing protein</fullName>
    </recommendedName>
</protein>
<feature type="region of interest" description="Disordered" evidence="3">
    <location>
        <begin position="199"/>
        <end position="246"/>
    </location>
</feature>
<evidence type="ECO:0000313" key="5">
    <source>
        <dbReference type="EMBL" id="KAK2948211.1"/>
    </source>
</evidence>
<feature type="region of interest" description="Disordered" evidence="3">
    <location>
        <begin position="141"/>
        <end position="161"/>
    </location>
</feature>
<gene>
    <name evidence="5" type="ORF">BLNAU_16830</name>
</gene>
<dbReference type="EMBL" id="JARBJD010000181">
    <property type="protein sequence ID" value="KAK2948211.1"/>
    <property type="molecule type" value="Genomic_DNA"/>
</dbReference>